<dbReference type="PRINTS" id="PR00420">
    <property type="entry name" value="RNGMNOXGNASE"/>
</dbReference>
<feature type="domain" description="FAD-binding" evidence="3">
    <location>
        <begin position="13"/>
        <end position="121"/>
    </location>
</feature>
<evidence type="ECO:0000256" key="2">
    <source>
        <dbReference type="ARBA" id="ARBA00023033"/>
    </source>
</evidence>
<evidence type="ECO:0000259" key="3">
    <source>
        <dbReference type="Pfam" id="PF01494"/>
    </source>
</evidence>
<sequence length="374" mass="38734">MVGEHDEVSGCALVVGGGIGGLATALALRRAGWDVEVRERRARPWDEGAGISLWPNALRALDALGVGGDVRAVGHANEAGGIRDRRGRWLAHTDNAALARRHGDGILVLDRADLLRVLADALPDAVVRTGAPVDAPDAGPGDLVVGADGISSATRALVHPDARSRSTGTVAWRLSAAVDDPPRAGGETWGVGAYAGVAPHRAGRVHLWAVVPAGEPAASDLAALRRRLAGWHAPIPELLDRVDPATALVTELRWLPPLRSFGGSAPGGGRVVLLGDAAHAMTPNLGQGACLALEDAATLGPCLREGSLDEGLARYDRLRRPRTARLTRTSRLAGLVAGLPGRVPTAVRDGVGRLAPSALTVRGLDGVLGWRPPD</sequence>
<gene>
    <name evidence="4" type="ORF">ACFPEL_08190</name>
</gene>
<keyword evidence="1" id="KW-0560">Oxidoreductase</keyword>
<keyword evidence="2 4" id="KW-0503">Monooxygenase</keyword>
<dbReference type="GO" id="GO:0004497">
    <property type="term" value="F:monooxygenase activity"/>
    <property type="evidence" value="ECO:0007669"/>
    <property type="project" value="UniProtKB-KW"/>
</dbReference>
<name>A0ABV9RJ96_9PSEU</name>
<dbReference type="Gene3D" id="3.50.50.60">
    <property type="entry name" value="FAD/NAD(P)-binding domain"/>
    <property type="match status" value="1"/>
</dbReference>
<dbReference type="Pfam" id="PF01494">
    <property type="entry name" value="FAD_binding_3"/>
    <property type="match status" value="2"/>
</dbReference>
<dbReference type="InterPro" id="IPR050493">
    <property type="entry name" value="FAD-dep_Monooxygenase_BioMet"/>
</dbReference>
<proteinExistence type="predicted"/>
<organism evidence="4 5">
    <name type="scientific">Actinomycetospora chibensis</name>
    <dbReference type="NCBI Taxonomy" id="663606"/>
    <lineage>
        <taxon>Bacteria</taxon>
        <taxon>Bacillati</taxon>
        <taxon>Actinomycetota</taxon>
        <taxon>Actinomycetes</taxon>
        <taxon>Pseudonocardiales</taxon>
        <taxon>Pseudonocardiaceae</taxon>
        <taxon>Actinomycetospora</taxon>
    </lineage>
</organism>
<keyword evidence="5" id="KW-1185">Reference proteome</keyword>
<dbReference type="EMBL" id="JBHSIM010000017">
    <property type="protein sequence ID" value="MFC4832385.1"/>
    <property type="molecule type" value="Genomic_DNA"/>
</dbReference>
<dbReference type="PANTHER" id="PTHR13789:SF309">
    <property type="entry name" value="PUTATIVE (AFU_ORTHOLOGUE AFUA_6G14510)-RELATED"/>
    <property type="match status" value="1"/>
</dbReference>
<dbReference type="RefSeq" id="WP_274190367.1">
    <property type="nucleotide sequence ID" value="NZ_BAABHN010000017.1"/>
</dbReference>
<dbReference type="Proteomes" id="UP001595909">
    <property type="component" value="Unassembled WGS sequence"/>
</dbReference>
<evidence type="ECO:0000313" key="4">
    <source>
        <dbReference type="EMBL" id="MFC4832385.1"/>
    </source>
</evidence>
<evidence type="ECO:0000313" key="5">
    <source>
        <dbReference type="Proteomes" id="UP001595909"/>
    </source>
</evidence>
<feature type="domain" description="FAD-binding" evidence="3">
    <location>
        <begin position="142"/>
        <end position="329"/>
    </location>
</feature>
<dbReference type="PANTHER" id="PTHR13789">
    <property type="entry name" value="MONOOXYGENASE"/>
    <property type="match status" value="1"/>
</dbReference>
<protein>
    <submittedName>
        <fullName evidence="4">FAD-dependent monooxygenase</fullName>
    </submittedName>
</protein>
<dbReference type="SUPFAM" id="SSF51905">
    <property type="entry name" value="FAD/NAD(P)-binding domain"/>
    <property type="match status" value="1"/>
</dbReference>
<dbReference type="InterPro" id="IPR002938">
    <property type="entry name" value="FAD-bd"/>
</dbReference>
<accession>A0ABV9RJ96</accession>
<evidence type="ECO:0000256" key="1">
    <source>
        <dbReference type="ARBA" id="ARBA00023002"/>
    </source>
</evidence>
<comment type="caution">
    <text evidence="4">The sequence shown here is derived from an EMBL/GenBank/DDBJ whole genome shotgun (WGS) entry which is preliminary data.</text>
</comment>
<dbReference type="InterPro" id="IPR036188">
    <property type="entry name" value="FAD/NAD-bd_sf"/>
</dbReference>
<reference evidence="5" key="1">
    <citation type="journal article" date="2019" name="Int. J. Syst. Evol. Microbiol.">
        <title>The Global Catalogue of Microorganisms (GCM) 10K type strain sequencing project: providing services to taxonomists for standard genome sequencing and annotation.</title>
        <authorList>
            <consortium name="The Broad Institute Genomics Platform"/>
            <consortium name="The Broad Institute Genome Sequencing Center for Infectious Disease"/>
            <person name="Wu L."/>
            <person name="Ma J."/>
        </authorList>
    </citation>
    <scope>NUCLEOTIDE SEQUENCE [LARGE SCALE GENOMIC DNA]</scope>
    <source>
        <strain evidence="5">CCUG 50347</strain>
    </source>
</reference>